<evidence type="ECO:0000313" key="2">
    <source>
        <dbReference type="Proteomes" id="UP000509303"/>
    </source>
</evidence>
<dbReference type="Proteomes" id="UP000509303">
    <property type="component" value="Chromosome"/>
</dbReference>
<evidence type="ECO:0000313" key="1">
    <source>
        <dbReference type="EMBL" id="QKW54395.1"/>
    </source>
</evidence>
<reference evidence="1 2" key="1">
    <citation type="submission" date="2020-06" db="EMBL/GenBank/DDBJ databases">
        <title>Genome mining for natural products.</title>
        <authorList>
            <person name="Zhang B."/>
            <person name="Shi J."/>
            <person name="Ge H."/>
        </authorList>
    </citation>
    <scope>NUCLEOTIDE SEQUENCE [LARGE SCALE GENOMIC DNA]</scope>
    <source>
        <strain evidence="1 2">NA00687</strain>
    </source>
</reference>
<organism evidence="1 2">
    <name type="scientific">Streptomyces buecherae</name>
    <dbReference type="NCBI Taxonomy" id="2763006"/>
    <lineage>
        <taxon>Bacteria</taxon>
        <taxon>Bacillati</taxon>
        <taxon>Actinomycetota</taxon>
        <taxon>Actinomycetes</taxon>
        <taxon>Kitasatosporales</taxon>
        <taxon>Streptomycetaceae</taxon>
        <taxon>Streptomyces</taxon>
    </lineage>
</organism>
<proteinExistence type="predicted"/>
<accession>A0A7H8NJ39</accession>
<dbReference type="EMBL" id="CP054929">
    <property type="protein sequence ID" value="QKW54395.1"/>
    <property type="molecule type" value="Genomic_DNA"/>
</dbReference>
<protein>
    <recommendedName>
        <fullName evidence="3">GerMN domain-containing protein</fullName>
    </recommendedName>
</protein>
<dbReference type="AlphaFoldDB" id="A0A7H8NJ39"/>
<name>A0A7H8NJ39_9ACTN</name>
<evidence type="ECO:0008006" key="3">
    <source>
        <dbReference type="Google" id="ProtNLM"/>
    </source>
</evidence>
<gene>
    <name evidence="1" type="ORF">HUT08_10060</name>
</gene>
<keyword evidence="2" id="KW-1185">Reference proteome</keyword>
<sequence>MGLGLGLVFGLAGCGVQPTGVVDAGEPASGLTRGMRLYYASEGGLRAVPLLDREVTELNSVIKLLAQGPPAAEQRDGLTSLVHLSGASATGSGSRVTVRYEGPYPADGRDLGTGQLVCTMARAQAVLDPKVRTDDVEVTIRPSDGDPLGPYRCAEFRNG</sequence>